<keyword evidence="8" id="KW-0325">Glycoprotein</keyword>
<evidence type="ECO:0000256" key="2">
    <source>
        <dbReference type="ARBA" id="ARBA00022614"/>
    </source>
</evidence>
<keyword evidence="7" id="KW-0472">Membrane</keyword>
<evidence type="ECO:0000259" key="10">
    <source>
        <dbReference type="Pfam" id="PF08263"/>
    </source>
</evidence>
<keyword evidence="13" id="KW-1185">Reference proteome</keyword>
<dbReference type="Pfam" id="PF00560">
    <property type="entry name" value="LRR_1"/>
    <property type="match status" value="2"/>
</dbReference>
<dbReference type="InterPro" id="IPR055414">
    <property type="entry name" value="LRR_R13L4/SHOC2-like"/>
</dbReference>
<evidence type="ECO:0000256" key="7">
    <source>
        <dbReference type="ARBA" id="ARBA00023136"/>
    </source>
</evidence>
<keyword evidence="4 9" id="KW-0732">Signal</keyword>
<gene>
    <name evidence="12" type="ORF">Nepgr_030487</name>
</gene>
<feature type="domain" description="Disease resistance R13L4/SHOC-2-like LRR" evidence="11">
    <location>
        <begin position="115"/>
        <end position="324"/>
    </location>
</feature>
<dbReference type="InterPro" id="IPR001611">
    <property type="entry name" value="Leu-rich_rpt"/>
</dbReference>
<evidence type="ECO:0000313" key="13">
    <source>
        <dbReference type="Proteomes" id="UP001279734"/>
    </source>
</evidence>
<dbReference type="Gene3D" id="3.80.10.10">
    <property type="entry name" value="Ribonuclease Inhibitor"/>
    <property type="match status" value="4"/>
</dbReference>
<proteinExistence type="predicted"/>
<dbReference type="InterPro" id="IPR046956">
    <property type="entry name" value="RLP23-like"/>
</dbReference>
<dbReference type="GO" id="GO:0016020">
    <property type="term" value="C:membrane"/>
    <property type="evidence" value="ECO:0007669"/>
    <property type="project" value="UniProtKB-SubCell"/>
</dbReference>
<name>A0AAD3TG78_NEPGR</name>
<keyword evidence="5" id="KW-0677">Repeat</keyword>
<feature type="signal peptide" evidence="9">
    <location>
        <begin position="1"/>
        <end position="23"/>
    </location>
</feature>
<feature type="chain" id="PRO_5042214576" description="Leucine-rich repeat-containing N-terminal plant-type domain-containing protein" evidence="9">
    <location>
        <begin position="24"/>
        <end position="402"/>
    </location>
</feature>
<evidence type="ECO:0000256" key="5">
    <source>
        <dbReference type="ARBA" id="ARBA00022737"/>
    </source>
</evidence>
<dbReference type="EMBL" id="BSYO01000035">
    <property type="protein sequence ID" value="GMH28644.1"/>
    <property type="molecule type" value="Genomic_DNA"/>
</dbReference>
<sequence length="402" mass="44365">MGYLLRLSLCLLCLSLHSPLTTSSPYPNSSAQLCHEDERFAMLEFKNSLAINVSSSISQACARRGQVPYAKTASWKAAGSDCCQWDGVTCNPLTRHIIGLDLSCSELQGTIPANSTLFTLRHLRSLNLAFNDFYPSRISPEFGRFSRLKRLNLSTCFFTGKVPLTIAQLPQLASLDLSDNYYIDLKLNEFRELEMPDFNVIVRNLTGLRELYLDLVNVTSKATALSSLTNLSSLMALSLSGCGFSGPLPVWIWNITREICLSNNQFTGKLPSMVDISKLSQLTSFDLSGNSLEGKVPSWLFSLPSLKVLFLDFNQFSGQLTISEDVARASPLTNLSSLMSLSLSRCKFSGPLPVWILNVTQEIDLSDNQFTGKLPSMVDISKLSQLTSFDLSFNSLDGEVPS</sequence>
<dbReference type="InterPro" id="IPR032675">
    <property type="entry name" value="LRR_dom_sf"/>
</dbReference>
<evidence type="ECO:0000256" key="9">
    <source>
        <dbReference type="SAM" id="SignalP"/>
    </source>
</evidence>
<organism evidence="12 13">
    <name type="scientific">Nepenthes gracilis</name>
    <name type="common">Slender pitcher plant</name>
    <dbReference type="NCBI Taxonomy" id="150966"/>
    <lineage>
        <taxon>Eukaryota</taxon>
        <taxon>Viridiplantae</taxon>
        <taxon>Streptophyta</taxon>
        <taxon>Embryophyta</taxon>
        <taxon>Tracheophyta</taxon>
        <taxon>Spermatophyta</taxon>
        <taxon>Magnoliopsida</taxon>
        <taxon>eudicotyledons</taxon>
        <taxon>Gunneridae</taxon>
        <taxon>Pentapetalae</taxon>
        <taxon>Caryophyllales</taxon>
        <taxon>Nepenthaceae</taxon>
        <taxon>Nepenthes</taxon>
    </lineage>
</organism>
<dbReference type="PANTHER" id="PTHR48061">
    <property type="entry name" value="LEUCINE-RICH REPEAT RECEPTOR PROTEIN KINASE EMS1-LIKE-RELATED"/>
    <property type="match status" value="1"/>
</dbReference>
<dbReference type="InterPro" id="IPR013210">
    <property type="entry name" value="LRR_N_plant-typ"/>
</dbReference>
<comment type="subcellular location">
    <subcellularLocation>
        <location evidence="1">Membrane</location>
        <topology evidence="1">Single-pass type I membrane protein</topology>
    </subcellularLocation>
</comment>
<evidence type="ECO:0000256" key="4">
    <source>
        <dbReference type="ARBA" id="ARBA00022729"/>
    </source>
</evidence>
<dbReference type="SUPFAM" id="SSF52058">
    <property type="entry name" value="L domain-like"/>
    <property type="match status" value="1"/>
</dbReference>
<dbReference type="FunFam" id="3.80.10.10:FF:000041">
    <property type="entry name" value="LRR receptor-like serine/threonine-protein kinase ERECTA"/>
    <property type="match status" value="1"/>
</dbReference>
<evidence type="ECO:0000313" key="12">
    <source>
        <dbReference type="EMBL" id="GMH28644.1"/>
    </source>
</evidence>
<evidence type="ECO:0000259" key="11">
    <source>
        <dbReference type="Pfam" id="PF23598"/>
    </source>
</evidence>
<dbReference type="Pfam" id="PF08263">
    <property type="entry name" value="LRRNT_2"/>
    <property type="match status" value="1"/>
</dbReference>
<dbReference type="Proteomes" id="UP001279734">
    <property type="component" value="Unassembled WGS sequence"/>
</dbReference>
<evidence type="ECO:0000256" key="3">
    <source>
        <dbReference type="ARBA" id="ARBA00022692"/>
    </source>
</evidence>
<evidence type="ECO:0000256" key="8">
    <source>
        <dbReference type="ARBA" id="ARBA00023180"/>
    </source>
</evidence>
<evidence type="ECO:0000256" key="6">
    <source>
        <dbReference type="ARBA" id="ARBA00022989"/>
    </source>
</evidence>
<dbReference type="Pfam" id="PF23598">
    <property type="entry name" value="LRR_14"/>
    <property type="match status" value="1"/>
</dbReference>
<evidence type="ECO:0008006" key="14">
    <source>
        <dbReference type="Google" id="ProtNLM"/>
    </source>
</evidence>
<dbReference type="PANTHER" id="PTHR48061:SF46">
    <property type="entry name" value="LEUCINE-RICH REPEAT-CONTAINING N-TERMINAL PLANT-TYPE DOMAIN-CONTAINING PROTEIN"/>
    <property type="match status" value="1"/>
</dbReference>
<comment type="caution">
    <text evidence="12">The sequence shown here is derived from an EMBL/GenBank/DDBJ whole genome shotgun (WGS) entry which is preliminary data.</text>
</comment>
<keyword evidence="3" id="KW-0812">Transmembrane</keyword>
<dbReference type="AlphaFoldDB" id="A0AAD3TG78"/>
<accession>A0AAD3TG78</accession>
<keyword evidence="2" id="KW-0433">Leucine-rich repeat</keyword>
<feature type="domain" description="Leucine-rich repeat-containing N-terminal plant-type" evidence="10">
    <location>
        <begin position="35"/>
        <end position="91"/>
    </location>
</feature>
<keyword evidence="6" id="KW-1133">Transmembrane helix</keyword>
<protein>
    <recommendedName>
        <fullName evidence="14">Leucine-rich repeat-containing N-terminal plant-type domain-containing protein</fullName>
    </recommendedName>
</protein>
<evidence type="ECO:0000256" key="1">
    <source>
        <dbReference type="ARBA" id="ARBA00004479"/>
    </source>
</evidence>
<reference evidence="12" key="1">
    <citation type="submission" date="2023-05" db="EMBL/GenBank/DDBJ databases">
        <title>Nepenthes gracilis genome sequencing.</title>
        <authorList>
            <person name="Fukushima K."/>
        </authorList>
    </citation>
    <scope>NUCLEOTIDE SEQUENCE</scope>
    <source>
        <strain evidence="12">SING2019-196</strain>
    </source>
</reference>